<dbReference type="EMBL" id="OL829978">
    <property type="protein sequence ID" value="UMO76354.1"/>
    <property type="molecule type" value="Genomic_DNA"/>
</dbReference>
<reference evidence="1" key="1">
    <citation type="submission" date="2021-12" db="EMBL/GenBank/DDBJ databases">
        <authorList>
            <person name="Khadka S."/>
            <person name="Uribe D.A."/>
            <person name="Klipsch I.N."/>
            <person name="Rene S.R."/>
            <person name="Jimenez M.L."/>
            <person name="Saini B.K."/>
            <person name="Zugasti M."/>
            <person name="Bullon R.M."/>
            <person name="Sharp C.D."/>
            <person name="Kapinga K.O."/>
            <person name="Warner C.P."/>
            <person name="Sarinana J."/>
            <person name="Jimenez A."/>
            <person name="Layton S.R."/>
            <person name="Nayek S."/>
            <person name="Hughes L.E."/>
            <person name="Garlena R.A."/>
            <person name="Russell D.A."/>
            <person name="Jacobs-Sera D."/>
            <person name="Hatfull G.F."/>
        </authorList>
    </citation>
    <scope>NUCLEOTIDE SEQUENCE</scope>
</reference>
<dbReference type="GeneID" id="77926924"/>
<dbReference type="KEGG" id="vg:77926924"/>
<evidence type="ECO:0000313" key="1">
    <source>
        <dbReference type="EMBL" id="UMO76354.1"/>
    </source>
</evidence>
<organism evidence="1 2">
    <name type="scientific">Streptomyces phage Tomas</name>
    <dbReference type="NCBI Taxonomy" id="2914443"/>
    <lineage>
        <taxon>Viruses</taxon>
        <taxon>Duplodnaviria</taxon>
        <taxon>Heunggongvirae</taxon>
        <taxon>Uroviricota</taxon>
        <taxon>Caudoviricetes</taxon>
        <taxon>Stanwilliamsviridae</taxon>
        <taxon>Boydwoodruffvirinae</taxon>
        <taxon>Tomasvirus</taxon>
        <taxon>Tomasvirus tomas</taxon>
    </lineage>
</organism>
<keyword evidence="2" id="KW-1185">Reference proteome</keyword>
<protein>
    <submittedName>
        <fullName evidence="1">Uncharacterized protein</fullName>
    </submittedName>
</protein>
<accession>A0AA49H118</accession>
<name>A0AA49H118_9CAUD</name>
<evidence type="ECO:0000313" key="2">
    <source>
        <dbReference type="Proteomes" id="UP001202581"/>
    </source>
</evidence>
<proteinExistence type="predicted"/>
<dbReference type="RefSeq" id="YP_010651293.1">
    <property type="nucleotide sequence ID" value="NC_070781.1"/>
</dbReference>
<dbReference type="Proteomes" id="UP001202581">
    <property type="component" value="Segment"/>
</dbReference>
<sequence length="79" mass="9309">MYPNPEKFSKIEVRFCTDSYIVLGIDNMSWGKNTVIKSGFKSKQVAEAWMNVYLEKYVKSHCFPQYVEGYEFEPLDTDH</sequence>
<gene>
    <name evidence="1" type="primary">206</name>
    <name evidence="1" type="ORF">SEA_TOMAS_206</name>
</gene>